<dbReference type="InterPro" id="IPR052188">
    <property type="entry name" value="Ni-pincer_cofactor_biosynth"/>
</dbReference>
<dbReference type="InterPro" id="IPR014729">
    <property type="entry name" value="Rossmann-like_a/b/a_fold"/>
</dbReference>
<evidence type="ECO:0000256" key="1">
    <source>
        <dbReference type="PIRSR" id="PIRSR006661-1"/>
    </source>
</evidence>
<organism evidence="2">
    <name type="scientific">Caldithrix abyssi</name>
    <dbReference type="NCBI Taxonomy" id="187145"/>
    <lineage>
        <taxon>Bacteria</taxon>
        <taxon>Pseudomonadati</taxon>
        <taxon>Calditrichota</taxon>
        <taxon>Calditrichia</taxon>
        <taxon>Calditrichales</taxon>
        <taxon>Calditrichaceae</taxon>
        <taxon>Caldithrix</taxon>
    </lineage>
</organism>
<dbReference type="PANTHER" id="PTHR43169">
    <property type="entry name" value="EXSB FAMILY PROTEIN"/>
    <property type="match status" value="1"/>
</dbReference>
<dbReference type="GO" id="GO:0016783">
    <property type="term" value="F:sulfurtransferase activity"/>
    <property type="evidence" value="ECO:0007669"/>
    <property type="project" value="InterPro"/>
</dbReference>
<gene>
    <name evidence="2" type="ORF">ENJ10_12435</name>
</gene>
<feature type="active site" description="Nucleophile and sulfur donor" evidence="1">
    <location>
        <position position="189"/>
    </location>
</feature>
<dbReference type="Gene3D" id="3.40.50.620">
    <property type="entry name" value="HUPs"/>
    <property type="match status" value="1"/>
</dbReference>
<accession>A0A7V1PVG6</accession>
<name>A0A7V1PVG6_CALAY</name>
<dbReference type="SUPFAM" id="SSF52402">
    <property type="entry name" value="Adenine nucleotide alpha hydrolases-like"/>
    <property type="match status" value="1"/>
</dbReference>
<dbReference type="EMBL" id="DRLD01000349">
    <property type="protein sequence ID" value="HED11490.1"/>
    <property type="molecule type" value="Genomic_DNA"/>
</dbReference>
<dbReference type="AlphaFoldDB" id="A0A7V1PVG6"/>
<dbReference type="InterPro" id="IPR005232">
    <property type="entry name" value="LarE"/>
</dbReference>
<evidence type="ECO:0000313" key="2">
    <source>
        <dbReference type="EMBL" id="HED11490.1"/>
    </source>
</evidence>
<dbReference type="Proteomes" id="UP000886005">
    <property type="component" value="Unassembled WGS sequence"/>
</dbReference>
<reference evidence="2" key="1">
    <citation type="journal article" date="2020" name="mSystems">
        <title>Genome- and Community-Level Interaction Insights into Carbon Utilization and Element Cycling Functions of Hydrothermarchaeota in Hydrothermal Sediment.</title>
        <authorList>
            <person name="Zhou Z."/>
            <person name="Liu Y."/>
            <person name="Xu W."/>
            <person name="Pan J."/>
            <person name="Luo Z.H."/>
            <person name="Li M."/>
        </authorList>
    </citation>
    <scope>NUCLEOTIDE SEQUENCE [LARGE SCALE GENOMIC DNA]</scope>
    <source>
        <strain evidence="2">HyVt-456</strain>
    </source>
</reference>
<proteinExistence type="predicted"/>
<sequence>MMIKEEIAPEKTDTASGDKWRALRQYMARFTSDGALVAFSGGVDSALLLYAAHGTGGRLAALTTHSLSMPLNDLLDAREFCALLGVRHILRETHELENPLYVVNDANRCYHCKYELFDLAREVAAELGLAQVFYGYTASDTGDERPGHRAAVEQGVRFPLAELGFTKEDIRALMRRFNLPLADKPASPCLASRVGRGIAVSERHLEAVAATENILRTAGLRTFRVRVSGAGRELFLRIECDPREAARVLPLAGKLNDEGLRRGYRWVTLDLGGYKRGGANR</sequence>
<comment type="caution">
    <text evidence="2">The sequence shown here is derived from an EMBL/GenBank/DDBJ whole genome shotgun (WGS) entry which is preliminary data.</text>
</comment>
<dbReference type="PIRSF" id="PIRSF006661">
    <property type="entry name" value="PP-lp_UCP006661"/>
    <property type="match status" value="1"/>
</dbReference>
<dbReference type="PANTHER" id="PTHR43169:SF2">
    <property type="entry name" value="NAD_GMP SYNTHASE DOMAIN-CONTAINING PROTEIN"/>
    <property type="match status" value="1"/>
</dbReference>
<protein>
    <submittedName>
        <fullName evidence="2">TIGR00268 family protein</fullName>
    </submittedName>
</protein>